<feature type="region of interest" description="Disordered" evidence="2">
    <location>
        <begin position="85"/>
        <end position="117"/>
    </location>
</feature>
<sequence length="526" mass="57139">MLRGVPAGSDKLPPQLHHLVLLFSLIATYFYKGAKDRWLGFSSAVSGLLEAAYQNWLQNPGTRKQPQVHAKGFLYNVDYASMDEASRGGQRQSQSIRRVGVTATDAESPPGGEGSKEKLCTVDAELWQELKEELRKLREERASCQDELERLRGELADQAEQRLERLRRRFDSAVLPGRLVEVSRSEESSGFEGVRLGIVRAVEGGRAEVEFSTPRAAENEEPSASLPLALLRPASHLAVARARPGSRVCWSEEEGGDSQGVVVSSDSTATLGPEALLFGMDGRQRRLPLQRLREKVPKESREGQPFDIGDLVQLCCHPSVSEGGSGGGCDPGVALGSIGMVVRVVGESSLVVRFPDDREEQSVVDLAFDSSLASRCLVEAANQVRPGAAVRLRVSGSQLPVAEEPDIGIVYALHGDAMAVVDFFGNWGCRCSVDELEVVEDPPAAEFAALRLVSECLAWHETAVGHWERRHEELASILRRVSPMGTLRDPSQGFWRPPAAGSCDAGPTRQPRAGAVDLPFDMGLCS</sequence>
<proteinExistence type="predicted"/>
<accession>A0A813KR58</accession>
<dbReference type="Proteomes" id="UP000626109">
    <property type="component" value="Unassembled WGS sequence"/>
</dbReference>
<evidence type="ECO:0000259" key="3">
    <source>
        <dbReference type="PROSITE" id="PS50918"/>
    </source>
</evidence>
<evidence type="ECO:0000256" key="2">
    <source>
        <dbReference type="SAM" id="MobiDB-lite"/>
    </source>
</evidence>
<dbReference type="EMBL" id="CAJNNW010032531">
    <property type="protein sequence ID" value="CAE8713831.1"/>
    <property type="molecule type" value="Genomic_DNA"/>
</dbReference>
<organism evidence="4 5">
    <name type="scientific">Polarella glacialis</name>
    <name type="common">Dinoflagellate</name>
    <dbReference type="NCBI Taxonomy" id="89957"/>
    <lineage>
        <taxon>Eukaryota</taxon>
        <taxon>Sar</taxon>
        <taxon>Alveolata</taxon>
        <taxon>Dinophyceae</taxon>
        <taxon>Suessiales</taxon>
        <taxon>Suessiaceae</taxon>
        <taxon>Polarella</taxon>
    </lineage>
</organism>
<dbReference type="AlphaFoldDB" id="A0A813KR58"/>
<evidence type="ECO:0000313" key="4">
    <source>
        <dbReference type="EMBL" id="CAE8713831.1"/>
    </source>
</evidence>
<evidence type="ECO:0000313" key="5">
    <source>
        <dbReference type="Proteomes" id="UP000626109"/>
    </source>
</evidence>
<name>A0A813KR58_POLGL</name>
<dbReference type="Pfam" id="PF02825">
    <property type="entry name" value="WWE"/>
    <property type="match status" value="1"/>
</dbReference>
<dbReference type="InterPro" id="IPR037197">
    <property type="entry name" value="WWE_dom_sf"/>
</dbReference>
<dbReference type="PROSITE" id="PS50918">
    <property type="entry name" value="WWE"/>
    <property type="match status" value="1"/>
</dbReference>
<dbReference type="SUPFAM" id="SSF117839">
    <property type="entry name" value="WWE domain"/>
    <property type="match status" value="1"/>
</dbReference>
<protein>
    <recommendedName>
        <fullName evidence="3">WWE domain-containing protein</fullName>
    </recommendedName>
</protein>
<keyword evidence="1" id="KW-0175">Coiled coil</keyword>
<feature type="domain" description="WWE" evidence="3">
    <location>
        <begin position="15"/>
        <end position="98"/>
    </location>
</feature>
<reference evidence="4" key="1">
    <citation type="submission" date="2021-02" db="EMBL/GenBank/DDBJ databases">
        <authorList>
            <person name="Dougan E. K."/>
            <person name="Rhodes N."/>
            <person name="Thang M."/>
            <person name="Chan C."/>
        </authorList>
    </citation>
    <scope>NUCLEOTIDE SEQUENCE</scope>
</reference>
<feature type="coiled-coil region" evidence="1">
    <location>
        <begin position="127"/>
        <end position="161"/>
    </location>
</feature>
<gene>
    <name evidence="4" type="ORF">PGLA2088_LOCUS37691</name>
</gene>
<comment type="caution">
    <text evidence="4">The sequence shown here is derived from an EMBL/GenBank/DDBJ whole genome shotgun (WGS) entry which is preliminary data.</text>
</comment>
<evidence type="ECO:0000256" key="1">
    <source>
        <dbReference type="SAM" id="Coils"/>
    </source>
</evidence>
<dbReference type="InterPro" id="IPR004170">
    <property type="entry name" value="WWE_dom"/>
</dbReference>
<feature type="compositionally biased region" description="Low complexity" evidence="2">
    <location>
        <begin position="87"/>
        <end position="101"/>
    </location>
</feature>